<dbReference type="Proteomes" id="UP000011602">
    <property type="component" value="Unassembled WGS sequence"/>
</dbReference>
<feature type="region of interest" description="Disordered" evidence="1">
    <location>
        <begin position="1"/>
        <end position="61"/>
    </location>
</feature>
<gene>
    <name evidence="2" type="ORF">C493_11992</name>
</gene>
<name>L9X3C5_9EURY</name>
<proteinExistence type="predicted"/>
<evidence type="ECO:0000256" key="1">
    <source>
        <dbReference type="SAM" id="MobiDB-lite"/>
    </source>
</evidence>
<dbReference type="EMBL" id="AOHZ01000052">
    <property type="protein sequence ID" value="ELY55068.1"/>
    <property type="molecule type" value="Genomic_DNA"/>
</dbReference>
<protein>
    <submittedName>
        <fullName evidence="2">Uncharacterized protein</fullName>
    </submittedName>
</protein>
<reference evidence="2 3" key="1">
    <citation type="journal article" date="2014" name="PLoS Genet.">
        <title>Phylogenetically driven sequencing of extremely halophilic archaea reveals strategies for static and dynamic osmo-response.</title>
        <authorList>
            <person name="Becker E.A."/>
            <person name="Seitzer P.M."/>
            <person name="Tritt A."/>
            <person name="Larsen D."/>
            <person name="Krusor M."/>
            <person name="Yao A.I."/>
            <person name="Wu D."/>
            <person name="Madern D."/>
            <person name="Eisen J.A."/>
            <person name="Darling A.E."/>
            <person name="Facciotti M.T."/>
        </authorList>
    </citation>
    <scope>NUCLEOTIDE SEQUENCE [LARGE SCALE GENOMIC DNA]</scope>
    <source>
        <strain evidence="2 3">JCM 12255</strain>
    </source>
</reference>
<organism evidence="2 3">
    <name type="scientific">Natronolimnohabitans innermongolicus JCM 12255</name>
    <dbReference type="NCBI Taxonomy" id="1227499"/>
    <lineage>
        <taxon>Archaea</taxon>
        <taxon>Methanobacteriati</taxon>
        <taxon>Methanobacteriota</taxon>
        <taxon>Stenosarchaea group</taxon>
        <taxon>Halobacteria</taxon>
        <taxon>Halobacteriales</taxon>
        <taxon>Natrialbaceae</taxon>
        <taxon>Natronolimnohabitans</taxon>
    </lineage>
</organism>
<sequence>MLSFRLVAGDRNDSRGDGSRGTDVSVDDGHGDSDGNGDSACGDDTVSRTRKKRMVTVGSDV</sequence>
<dbReference type="AlphaFoldDB" id="L9X3C5"/>
<accession>L9X3C5</accession>
<feature type="compositionally biased region" description="Basic and acidic residues" evidence="1">
    <location>
        <begin position="8"/>
        <end position="20"/>
    </location>
</feature>
<keyword evidence="3" id="KW-1185">Reference proteome</keyword>
<evidence type="ECO:0000313" key="3">
    <source>
        <dbReference type="Proteomes" id="UP000011602"/>
    </source>
</evidence>
<evidence type="ECO:0000313" key="2">
    <source>
        <dbReference type="EMBL" id="ELY55068.1"/>
    </source>
</evidence>
<comment type="caution">
    <text evidence="2">The sequence shown here is derived from an EMBL/GenBank/DDBJ whole genome shotgun (WGS) entry which is preliminary data.</text>
</comment>